<gene>
    <name evidence="10" type="primary">CYP82C4_24</name>
    <name evidence="10" type="ORF">CK203_063206</name>
</gene>
<evidence type="ECO:0000313" key="11">
    <source>
        <dbReference type="Proteomes" id="UP000288805"/>
    </source>
</evidence>
<evidence type="ECO:0000256" key="6">
    <source>
        <dbReference type="ARBA" id="ARBA00023002"/>
    </source>
</evidence>
<keyword evidence="5" id="KW-1133">Transmembrane helix</keyword>
<dbReference type="PANTHER" id="PTHR47947">
    <property type="entry name" value="CYTOCHROME P450 82C3-RELATED"/>
    <property type="match status" value="1"/>
</dbReference>
<proteinExistence type="predicted"/>
<dbReference type="GO" id="GO:0020037">
    <property type="term" value="F:heme binding"/>
    <property type="evidence" value="ECO:0007669"/>
    <property type="project" value="InterPro"/>
</dbReference>
<dbReference type="InterPro" id="IPR001128">
    <property type="entry name" value="Cyt_P450"/>
</dbReference>
<evidence type="ECO:0000256" key="4">
    <source>
        <dbReference type="ARBA" id="ARBA00022723"/>
    </source>
</evidence>
<dbReference type="PANTHER" id="PTHR47947:SF1">
    <property type="entry name" value="CYTOCHROME P450 82E3"/>
    <property type="match status" value="1"/>
</dbReference>
<accession>A0A438FQC0</accession>
<reference evidence="10 11" key="1">
    <citation type="journal article" date="2018" name="PLoS Genet.">
        <title>Population sequencing reveals clonal diversity and ancestral inbreeding in the grapevine cultivar Chardonnay.</title>
        <authorList>
            <person name="Roach M.J."/>
            <person name="Johnson D.L."/>
            <person name="Bohlmann J."/>
            <person name="van Vuuren H.J."/>
            <person name="Jones S.J."/>
            <person name="Pretorius I.S."/>
            <person name="Schmidt S.A."/>
            <person name="Borneman A.R."/>
        </authorList>
    </citation>
    <scope>NUCLEOTIDE SEQUENCE [LARGE SCALE GENOMIC DNA]</scope>
    <source>
        <strain evidence="11">cv. Chardonnay</strain>
        <tissue evidence="10">Leaf</tissue>
    </source>
</reference>
<keyword evidence="4" id="KW-0479">Metal-binding</keyword>
<comment type="subcellular location">
    <subcellularLocation>
        <location evidence="1">Membrane</location>
        <topology evidence="1">Single-pass membrane protein</topology>
    </subcellularLocation>
</comment>
<dbReference type="GO" id="GO:0004497">
    <property type="term" value="F:monooxygenase activity"/>
    <property type="evidence" value="ECO:0007669"/>
    <property type="project" value="UniProtKB-KW"/>
</dbReference>
<dbReference type="Proteomes" id="UP000288805">
    <property type="component" value="Unassembled WGS sequence"/>
</dbReference>
<dbReference type="GO" id="GO:0016705">
    <property type="term" value="F:oxidoreductase activity, acting on paired donors, with incorporation or reduction of molecular oxygen"/>
    <property type="evidence" value="ECO:0007669"/>
    <property type="project" value="InterPro"/>
</dbReference>
<dbReference type="Gene3D" id="1.10.630.10">
    <property type="entry name" value="Cytochrome P450"/>
    <property type="match status" value="1"/>
</dbReference>
<dbReference type="InterPro" id="IPR002401">
    <property type="entry name" value="Cyt_P450_E_grp-I"/>
</dbReference>
<evidence type="ECO:0000256" key="8">
    <source>
        <dbReference type="ARBA" id="ARBA00023033"/>
    </source>
</evidence>
<dbReference type="EMBL" id="QGNW01000785">
    <property type="protein sequence ID" value="RVW62149.1"/>
    <property type="molecule type" value="Genomic_DNA"/>
</dbReference>
<protein>
    <submittedName>
        <fullName evidence="10">Cytochrome P450 82C4</fullName>
    </submittedName>
</protein>
<evidence type="ECO:0000256" key="9">
    <source>
        <dbReference type="ARBA" id="ARBA00023136"/>
    </source>
</evidence>
<dbReference type="GO" id="GO:0005506">
    <property type="term" value="F:iron ion binding"/>
    <property type="evidence" value="ECO:0007669"/>
    <property type="project" value="InterPro"/>
</dbReference>
<evidence type="ECO:0000256" key="3">
    <source>
        <dbReference type="ARBA" id="ARBA00022692"/>
    </source>
</evidence>
<dbReference type="SUPFAM" id="SSF48264">
    <property type="entry name" value="Cytochrome P450"/>
    <property type="match status" value="1"/>
</dbReference>
<evidence type="ECO:0000256" key="1">
    <source>
        <dbReference type="ARBA" id="ARBA00004167"/>
    </source>
</evidence>
<dbReference type="GO" id="GO:0016020">
    <property type="term" value="C:membrane"/>
    <property type="evidence" value="ECO:0007669"/>
    <property type="project" value="UniProtKB-SubCell"/>
</dbReference>
<dbReference type="AlphaFoldDB" id="A0A438FQC0"/>
<name>A0A438FQC0_VITVI</name>
<dbReference type="InterPro" id="IPR036396">
    <property type="entry name" value="Cyt_P450_sf"/>
</dbReference>
<organism evidence="10 11">
    <name type="scientific">Vitis vinifera</name>
    <name type="common">Grape</name>
    <dbReference type="NCBI Taxonomy" id="29760"/>
    <lineage>
        <taxon>Eukaryota</taxon>
        <taxon>Viridiplantae</taxon>
        <taxon>Streptophyta</taxon>
        <taxon>Embryophyta</taxon>
        <taxon>Tracheophyta</taxon>
        <taxon>Spermatophyta</taxon>
        <taxon>Magnoliopsida</taxon>
        <taxon>eudicotyledons</taxon>
        <taxon>Gunneridae</taxon>
        <taxon>Pentapetalae</taxon>
        <taxon>rosids</taxon>
        <taxon>Vitales</taxon>
        <taxon>Vitaceae</taxon>
        <taxon>Viteae</taxon>
        <taxon>Vitis</taxon>
    </lineage>
</organism>
<keyword evidence="9" id="KW-0472">Membrane</keyword>
<evidence type="ECO:0000313" key="10">
    <source>
        <dbReference type="EMBL" id="RVW62149.1"/>
    </source>
</evidence>
<dbReference type="PRINTS" id="PR00385">
    <property type="entry name" value="P450"/>
</dbReference>
<keyword evidence="6" id="KW-0560">Oxidoreductase</keyword>
<sequence>MSSAQVFFRDLFFPKGKKNLFAMADKAAKESFTTNDKVFASGPSSRADKILGYNNAAFGLAPYGPLWREMRKLSMLEILSTGRLSDLMHVHVSELHAGIKDLYILGKDYNWVNPKKEAGSAIAAIKKLVPLAGAFVASDLIPFLEWVDLQGHLSSMKQVAKEMDSVLESWVEEHTGRLNTEASSRQDFIDIMPTKLKDASLFGYSRETIIKATVLILIVVGSDTTSITSTWLLSALLNNRHVMKHAQEELDLKVGRDRWVEQSDIQNLVYLKAIVKETLRLCPAIPLLVPLEAMEDYHVGYHSNSPGYHIPKGTRLLVNAWKLYRGPAVWSNPEESCPGINMALQMLHLTTARLLEGFDMATPSNSLVDMTEGISITMPKFTPLEVMLTRLPAELY</sequence>
<comment type="caution">
    <text evidence="10">The sequence shown here is derived from an EMBL/GenBank/DDBJ whole genome shotgun (WGS) entry which is preliminary data.</text>
</comment>
<dbReference type="Pfam" id="PF00067">
    <property type="entry name" value="p450"/>
    <property type="match status" value="1"/>
</dbReference>
<keyword evidence="3" id="KW-0812">Transmembrane</keyword>
<evidence type="ECO:0000256" key="7">
    <source>
        <dbReference type="ARBA" id="ARBA00023004"/>
    </source>
</evidence>
<keyword evidence="7" id="KW-0408">Iron</keyword>
<keyword evidence="8" id="KW-0503">Monooxygenase</keyword>
<dbReference type="InterPro" id="IPR050651">
    <property type="entry name" value="Plant_Cytochrome_P450_Monoox"/>
</dbReference>
<dbReference type="PRINTS" id="PR00463">
    <property type="entry name" value="EP450I"/>
</dbReference>
<evidence type="ECO:0000256" key="2">
    <source>
        <dbReference type="ARBA" id="ARBA00022617"/>
    </source>
</evidence>
<keyword evidence="2" id="KW-0349">Heme</keyword>
<evidence type="ECO:0000256" key="5">
    <source>
        <dbReference type="ARBA" id="ARBA00022989"/>
    </source>
</evidence>